<feature type="transmembrane region" description="Helical" evidence="5">
    <location>
        <begin position="42"/>
        <end position="62"/>
    </location>
</feature>
<feature type="transmembrane region" description="Helical" evidence="5">
    <location>
        <begin position="212"/>
        <end position="232"/>
    </location>
</feature>
<evidence type="ECO:0000313" key="8">
    <source>
        <dbReference type="Proteomes" id="UP000001877"/>
    </source>
</evidence>
<feature type="transmembrane region" description="Helical" evidence="5">
    <location>
        <begin position="82"/>
        <end position="101"/>
    </location>
</feature>
<comment type="subcellular location">
    <subcellularLocation>
        <location evidence="1">Membrane</location>
        <topology evidence="1">Multi-pass membrane protein</topology>
    </subcellularLocation>
</comment>
<proteinExistence type="predicted"/>
<dbReference type="GO" id="GO:0016020">
    <property type="term" value="C:membrane"/>
    <property type="evidence" value="ECO:0007669"/>
    <property type="project" value="UniProtKB-SubCell"/>
</dbReference>
<dbReference type="KEGG" id="bbe:BBR47_10770"/>
<keyword evidence="3 5" id="KW-1133">Transmembrane helix</keyword>
<dbReference type="AlphaFoldDB" id="C0Z697"/>
<evidence type="ECO:0000256" key="3">
    <source>
        <dbReference type="ARBA" id="ARBA00022989"/>
    </source>
</evidence>
<keyword evidence="4 5" id="KW-0472">Membrane</keyword>
<dbReference type="Pfam" id="PF01794">
    <property type="entry name" value="Ferric_reduct"/>
    <property type="match status" value="1"/>
</dbReference>
<evidence type="ECO:0000313" key="7">
    <source>
        <dbReference type="EMBL" id="BAH42054.1"/>
    </source>
</evidence>
<sequence length="236" mass="26803">MGALISFGRRLVAHVSILSLILLGASWMWVDFSSFPALETWSMLLGYLSFILIGCTLLIGPLQSWFPASWRTTISLSIRRDIGIWAGLTGLLHVILVLVLFENEPRLMIIHENHSEKADGWLGLFFVASSDPTMWPSPNWTLTGVANYLGLFAFFILLALWLTSSARAEKWLGGSSWKRLHLANPWLFVIVLIHGLIYIQSIKGEPHTFSDMLVFAAIIWLVRSIAFIRRAFYRKR</sequence>
<reference evidence="7 8" key="1">
    <citation type="submission" date="2005-03" db="EMBL/GenBank/DDBJ databases">
        <title>Brevibacillus brevis strain 47, complete genome.</title>
        <authorList>
            <person name="Hosoyama A."/>
            <person name="Yamada R."/>
            <person name="Hongo Y."/>
            <person name="Terui Y."/>
            <person name="Ankai A."/>
            <person name="Masuyama W."/>
            <person name="Sekiguchi M."/>
            <person name="Takeda T."/>
            <person name="Asano K."/>
            <person name="Ohji S."/>
            <person name="Ichikawa N."/>
            <person name="Narita S."/>
            <person name="Aoki N."/>
            <person name="Miura H."/>
            <person name="Matsushita S."/>
            <person name="Sekigawa T."/>
            <person name="Yamagata H."/>
            <person name="Yoshikawa H."/>
            <person name="Udaka S."/>
            <person name="Tanikawa S."/>
            <person name="Fujita N."/>
        </authorList>
    </citation>
    <scope>NUCLEOTIDE SEQUENCE [LARGE SCALE GENOMIC DNA]</scope>
    <source>
        <strain evidence="8">47 / JCM 6285 / NBRC 100599</strain>
    </source>
</reference>
<evidence type="ECO:0000256" key="1">
    <source>
        <dbReference type="ARBA" id="ARBA00004141"/>
    </source>
</evidence>
<dbReference type="STRING" id="358681.BBR47_10770"/>
<dbReference type="InterPro" id="IPR013130">
    <property type="entry name" value="Fe3_Rdtase_TM_dom"/>
</dbReference>
<accession>C0Z697</accession>
<protein>
    <submittedName>
        <fullName evidence="7">Hypothetical membrane protein</fullName>
    </submittedName>
</protein>
<dbReference type="RefSeq" id="WP_012684806.1">
    <property type="nucleotide sequence ID" value="NC_012491.1"/>
</dbReference>
<evidence type="ECO:0000256" key="2">
    <source>
        <dbReference type="ARBA" id="ARBA00022692"/>
    </source>
</evidence>
<dbReference type="EMBL" id="AP008955">
    <property type="protein sequence ID" value="BAH42054.1"/>
    <property type="molecule type" value="Genomic_DNA"/>
</dbReference>
<evidence type="ECO:0000259" key="6">
    <source>
        <dbReference type="Pfam" id="PF01794"/>
    </source>
</evidence>
<evidence type="ECO:0000256" key="4">
    <source>
        <dbReference type="ARBA" id="ARBA00023136"/>
    </source>
</evidence>
<gene>
    <name evidence="7" type="ordered locus">BBR47_10770</name>
</gene>
<name>C0Z697_BREBN</name>
<feature type="transmembrane region" description="Helical" evidence="5">
    <location>
        <begin position="140"/>
        <end position="162"/>
    </location>
</feature>
<feature type="transmembrane region" description="Helical" evidence="5">
    <location>
        <begin position="12"/>
        <end position="30"/>
    </location>
</feature>
<feature type="domain" description="Ferric oxidoreductase" evidence="6">
    <location>
        <begin position="45"/>
        <end position="191"/>
    </location>
</feature>
<keyword evidence="2 5" id="KW-0812">Transmembrane</keyword>
<dbReference type="eggNOG" id="ENOG5032VSI">
    <property type="taxonomic scope" value="Bacteria"/>
</dbReference>
<dbReference type="Proteomes" id="UP000001877">
    <property type="component" value="Chromosome"/>
</dbReference>
<dbReference type="HOGENOM" id="CLU_1188119_0_0_9"/>
<evidence type="ECO:0000256" key="5">
    <source>
        <dbReference type="SAM" id="Phobius"/>
    </source>
</evidence>
<keyword evidence="8" id="KW-1185">Reference proteome</keyword>
<organism evidence="7 8">
    <name type="scientific">Brevibacillus brevis (strain 47 / JCM 6285 / NBRC 100599)</name>
    <dbReference type="NCBI Taxonomy" id="358681"/>
    <lineage>
        <taxon>Bacteria</taxon>
        <taxon>Bacillati</taxon>
        <taxon>Bacillota</taxon>
        <taxon>Bacilli</taxon>
        <taxon>Bacillales</taxon>
        <taxon>Paenibacillaceae</taxon>
        <taxon>Brevibacillus</taxon>
    </lineage>
</organism>
<feature type="transmembrane region" description="Helical" evidence="5">
    <location>
        <begin position="182"/>
        <end position="200"/>
    </location>
</feature>